<feature type="non-terminal residue" evidence="2">
    <location>
        <position position="1"/>
    </location>
</feature>
<feature type="region of interest" description="Disordered" evidence="1">
    <location>
        <begin position="1"/>
        <end position="34"/>
    </location>
</feature>
<sequence>MNCKFAVEREDHSSNTEPGPEDVKVEVKSEDEEQTDYIDIKHETFPTFEEAEPETKTQEHIFKLCTAATTLPRTGEQLRKLPGTLEPLQVKESEHVPDSQQEIVLMDFPLSCKDEFTCHPCEAVPSTSTVGVTWDKYNHEMLRTPKHPSLGVTKRQSPNTQN</sequence>
<dbReference type="AlphaFoldDB" id="A0AAD7ZY28"/>
<protein>
    <submittedName>
        <fullName evidence="2">Uncharacterized protein</fullName>
    </submittedName>
</protein>
<evidence type="ECO:0000256" key="1">
    <source>
        <dbReference type="SAM" id="MobiDB-lite"/>
    </source>
</evidence>
<accession>A0AAD7ZY28</accession>
<organism evidence="2 3">
    <name type="scientific">Diploptera punctata</name>
    <name type="common">Pacific beetle cockroach</name>
    <dbReference type="NCBI Taxonomy" id="6984"/>
    <lineage>
        <taxon>Eukaryota</taxon>
        <taxon>Metazoa</taxon>
        <taxon>Ecdysozoa</taxon>
        <taxon>Arthropoda</taxon>
        <taxon>Hexapoda</taxon>
        <taxon>Insecta</taxon>
        <taxon>Pterygota</taxon>
        <taxon>Neoptera</taxon>
        <taxon>Polyneoptera</taxon>
        <taxon>Dictyoptera</taxon>
        <taxon>Blattodea</taxon>
        <taxon>Blaberoidea</taxon>
        <taxon>Blaberidae</taxon>
        <taxon>Diplopterinae</taxon>
        <taxon>Diploptera</taxon>
    </lineage>
</organism>
<gene>
    <name evidence="2" type="ORF">L9F63_017954</name>
</gene>
<dbReference type="Proteomes" id="UP001233999">
    <property type="component" value="Unassembled WGS sequence"/>
</dbReference>
<keyword evidence="3" id="KW-1185">Reference proteome</keyword>
<name>A0AAD7ZY28_DIPPU</name>
<evidence type="ECO:0000313" key="2">
    <source>
        <dbReference type="EMBL" id="KAJ9588750.1"/>
    </source>
</evidence>
<reference evidence="2" key="1">
    <citation type="journal article" date="2023" name="IScience">
        <title>Live-bearing cockroach genome reveals convergent evolutionary mechanisms linked to viviparity in insects and beyond.</title>
        <authorList>
            <person name="Fouks B."/>
            <person name="Harrison M.C."/>
            <person name="Mikhailova A.A."/>
            <person name="Marchal E."/>
            <person name="English S."/>
            <person name="Carruthers M."/>
            <person name="Jennings E.C."/>
            <person name="Chiamaka E.L."/>
            <person name="Frigard R.A."/>
            <person name="Pippel M."/>
            <person name="Attardo G.M."/>
            <person name="Benoit J.B."/>
            <person name="Bornberg-Bauer E."/>
            <person name="Tobe S.S."/>
        </authorList>
    </citation>
    <scope>NUCLEOTIDE SEQUENCE</scope>
    <source>
        <strain evidence="2">Stay&amp;Tobe</strain>
    </source>
</reference>
<dbReference type="EMBL" id="JASPKZ010005309">
    <property type="protein sequence ID" value="KAJ9588750.1"/>
    <property type="molecule type" value="Genomic_DNA"/>
</dbReference>
<comment type="caution">
    <text evidence="2">The sequence shown here is derived from an EMBL/GenBank/DDBJ whole genome shotgun (WGS) entry which is preliminary data.</text>
</comment>
<feature type="region of interest" description="Disordered" evidence="1">
    <location>
        <begin position="143"/>
        <end position="162"/>
    </location>
</feature>
<proteinExistence type="predicted"/>
<feature type="compositionally biased region" description="Basic and acidic residues" evidence="1">
    <location>
        <begin position="1"/>
        <end position="14"/>
    </location>
</feature>
<evidence type="ECO:0000313" key="3">
    <source>
        <dbReference type="Proteomes" id="UP001233999"/>
    </source>
</evidence>
<reference evidence="2" key="2">
    <citation type="submission" date="2023-05" db="EMBL/GenBank/DDBJ databases">
        <authorList>
            <person name="Fouks B."/>
        </authorList>
    </citation>
    <scope>NUCLEOTIDE SEQUENCE</scope>
    <source>
        <strain evidence="2">Stay&amp;Tobe</strain>
        <tissue evidence="2">Testes</tissue>
    </source>
</reference>